<keyword evidence="3" id="KW-1185">Reference proteome</keyword>
<evidence type="ECO:0008006" key="4">
    <source>
        <dbReference type="Google" id="ProtNLM"/>
    </source>
</evidence>
<organism evidence="2 3">
    <name type="scientific">Adiantum capillus-veneris</name>
    <name type="common">Maidenhair fern</name>
    <dbReference type="NCBI Taxonomy" id="13818"/>
    <lineage>
        <taxon>Eukaryota</taxon>
        <taxon>Viridiplantae</taxon>
        <taxon>Streptophyta</taxon>
        <taxon>Embryophyta</taxon>
        <taxon>Tracheophyta</taxon>
        <taxon>Polypodiopsida</taxon>
        <taxon>Polypodiidae</taxon>
        <taxon>Polypodiales</taxon>
        <taxon>Pteridineae</taxon>
        <taxon>Pteridaceae</taxon>
        <taxon>Vittarioideae</taxon>
        <taxon>Adiantum</taxon>
    </lineage>
</organism>
<dbReference type="InterPro" id="IPR051591">
    <property type="entry name" value="UPF0224_FAM112_RNA_Proc"/>
</dbReference>
<evidence type="ECO:0000313" key="2">
    <source>
        <dbReference type="EMBL" id="KAI5077128.1"/>
    </source>
</evidence>
<feature type="region of interest" description="Disordered" evidence="1">
    <location>
        <begin position="475"/>
        <end position="502"/>
    </location>
</feature>
<dbReference type="PANTHER" id="PTHR21402:SF10">
    <property type="entry name" value="U11_U12 SMALL NUCLEAR RIBONUCLEOPROTEIN 48 KDA PROTEIN"/>
    <property type="match status" value="1"/>
</dbReference>
<feature type="compositionally biased region" description="Polar residues" evidence="1">
    <location>
        <begin position="658"/>
        <end position="677"/>
    </location>
</feature>
<feature type="compositionally biased region" description="Basic and acidic residues" evidence="1">
    <location>
        <begin position="726"/>
        <end position="736"/>
    </location>
</feature>
<sequence length="799" mass="87994">MSGPPLPPPPPPPGNFEWHTSSGFQNEYYNAPPPPGVSSGPSTLSFPWSPAGPGLASHSHAVGAGVYWQPTPVFLNTSDIQHCLPSTTSIQSHGVVPGIYLQQPTPTIGYGPVSFSYGTQSGAVAHNTTVSHASCNILSVPNPFSVPQHPVGTGSMHGNDVPKPTSLDGIDVKELIPNLRGLIPQVNESVRKILSMLNIKPDTLPLKSLDPQVVGSTREHMASHNIIEDSVDHRASFESLQRSDEFMTASTIFSNILISSRKSRENAFYKDAPGVVQVPVNANDESFKNFKLPDFAMGERWDELTSQSFDTDREVRGTLLPSRYWLVSKEMVEWKVLPKKLTSDQLKAIAGLPLVQQADLKKWLLTHARSYGVTCSRFLADHIVILLVFCLRAIYREAAVLIDSGEKLGLVDCRTLHQTASWLSIQLSSLNGAACSANLVLGFYKYAFRRSAYCSVRSLQRSNLEGVQKVESVKVDGRKSSGAGLEQESHNHPRSSSEACTDRSDQSSCVGEGVLCLQHLAAAILTLHAQAVHDKFRAFDLVTCSPDQRSALHTMVTNKAAEVRSTRADYRAVLEHDGLMWQRPQNQDFKTNKTKEELLAEERDYKRRRMSYRGKKVQRTPAEVLRDIIEGHMEDIIAAGGIGCIGRRPQDAPLPESKTVSASGTKDNTINSQNSRSSSRDAASKEMGTPYHDYDRYSRSESRESFRTERGGKHRSSSMSLSSGSQRHEQSYRERSGSMFHVHSGDNSSERRYESARDHRRWGSKVHGMLISASVVSPDGAAVGPQQLIQQFALNPGPF</sequence>
<protein>
    <recommendedName>
        <fullName evidence="4">CHHC U11-48K-type domain-containing protein</fullName>
    </recommendedName>
</protein>
<evidence type="ECO:0000256" key="1">
    <source>
        <dbReference type="SAM" id="MobiDB-lite"/>
    </source>
</evidence>
<dbReference type="Proteomes" id="UP000886520">
    <property type="component" value="Chromosome 7"/>
</dbReference>
<accession>A0A9D4UZZ6</accession>
<dbReference type="EMBL" id="JABFUD020000007">
    <property type="protein sequence ID" value="KAI5077128.1"/>
    <property type="molecule type" value="Genomic_DNA"/>
</dbReference>
<feature type="compositionally biased region" description="Basic and acidic residues" evidence="1">
    <location>
        <begin position="692"/>
        <end position="711"/>
    </location>
</feature>
<feature type="compositionally biased region" description="Polar residues" evidence="1">
    <location>
        <begin position="18"/>
        <end position="28"/>
    </location>
</feature>
<gene>
    <name evidence="2" type="ORF">GOP47_0006952</name>
</gene>
<dbReference type="PANTHER" id="PTHR21402">
    <property type="entry name" value="GAMETOCYTE SPECIFIC FACTOR 1-RELATED"/>
    <property type="match status" value="1"/>
</dbReference>
<evidence type="ECO:0000313" key="3">
    <source>
        <dbReference type="Proteomes" id="UP000886520"/>
    </source>
</evidence>
<reference evidence="2" key="1">
    <citation type="submission" date="2021-01" db="EMBL/GenBank/DDBJ databases">
        <title>Adiantum capillus-veneris genome.</title>
        <authorList>
            <person name="Fang Y."/>
            <person name="Liao Q."/>
        </authorList>
    </citation>
    <scope>NUCLEOTIDE SEQUENCE</scope>
    <source>
        <strain evidence="2">H3</strain>
        <tissue evidence="2">Leaf</tissue>
    </source>
</reference>
<comment type="caution">
    <text evidence="2">The sequence shown here is derived from an EMBL/GenBank/DDBJ whole genome shotgun (WGS) entry which is preliminary data.</text>
</comment>
<feature type="compositionally biased region" description="Pro residues" evidence="1">
    <location>
        <begin position="1"/>
        <end position="14"/>
    </location>
</feature>
<feature type="region of interest" description="Disordered" evidence="1">
    <location>
        <begin position="648"/>
        <end position="751"/>
    </location>
</feature>
<dbReference type="OrthoDB" id="69229at2759"/>
<proteinExistence type="predicted"/>
<dbReference type="AlphaFoldDB" id="A0A9D4UZZ6"/>
<feature type="region of interest" description="Disordered" evidence="1">
    <location>
        <begin position="1"/>
        <end position="41"/>
    </location>
</feature>
<name>A0A9D4UZZ6_ADICA</name>